<accession>A0ABT9A175</accession>
<sequence length="789" mass="86023">MTKFKYLVSAASGIALSAAIATPAYSQTSVSPPAAAPAAPPGETTIADIVVTAQKRAQKINDVGMSITAIGGEEMKKLGIVTTADLARIEPSFKYSYSSYGTPVLTLRGVGFNDVSLAASPTVSVYTDEIPYPYVIMTKGASFDNERVEVLKGPQGTLFGQNATGGAINYIAAKPTDHFTAGMDLTAARFGYVDAQGFVSGPVTDNLSVRLAGEITSGGAWQRSYTRNDTLLGDQKFYKARFLADWTPSSRLHINFSLNAWIDQSETLVPQLTAIVLNRPQAAAQVPSIVATPLAPDDVRSADWDPRYRPKNNEHFVQPALRVQFALTDDIDLIGLSSYIHYTGEDLRSNDGVAYENNKGLDVQESDNFYEELRLAGRLWDNRAHWVLGAQYSDDKSSENLRRYYFDSSPSFATTPRIIGGRLLAFDHGRTKAIYANADYKLTDQITLNGGIRYTKFDLEHHGCSQDPGGSLAALIGSIIGQPLGANQCYTILPDRTAGAFFYSPIHEDNVSWRAEADWKPNATTLLYASISKGYKAGTVPLLSANTYVAYLPVRQESLLSYEAGFKLGLFNRKLQLNASGFYYDYTDKQLFGRQLDPLGLFGSLIKLVNVPKSRVIGAEASAVLTPTRGLTLTGAISYIDSEVTDSFINYNNYGRVIDFKGLAFPLTPKWSGSVGVEYRHDIVDGKSAFVGANVTFQSHTVSSFGGENPQALGVPGYQSGDPSFNIPAYAYVDARAGLDISKEWGVEIFGKNVFNKAYDTDLILQNDTLGRRRGAPATYGITVRFRYK</sequence>
<dbReference type="InterPro" id="IPR036942">
    <property type="entry name" value="Beta-barrel_TonB_sf"/>
</dbReference>
<dbReference type="Gene3D" id="2.40.170.20">
    <property type="entry name" value="TonB-dependent receptor, beta-barrel domain"/>
    <property type="match status" value="1"/>
</dbReference>
<keyword evidence="3 11" id="KW-1134">Transmembrane beta strand</keyword>
<dbReference type="PANTHER" id="PTHR32552:SF81">
    <property type="entry name" value="TONB-DEPENDENT OUTER MEMBRANE RECEPTOR"/>
    <property type="match status" value="1"/>
</dbReference>
<dbReference type="InterPro" id="IPR000531">
    <property type="entry name" value="Beta-barrel_TonB"/>
</dbReference>
<keyword evidence="4" id="KW-0410">Iron transport</keyword>
<protein>
    <submittedName>
        <fullName evidence="16">TonB-dependent receptor</fullName>
    </submittedName>
</protein>
<keyword evidence="13" id="KW-0732">Signal</keyword>
<dbReference type="InterPro" id="IPR039426">
    <property type="entry name" value="TonB-dep_rcpt-like"/>
</dbReference>
<dbReference type="Proteomes" id="UP001176468">
    <property type="component" value="Unassembled WGS sequence"/>
</dbReference>
<keyword evidence="6" id="KW-0408">Iron</keyword>
<comment type="caution">
    <text evidence="16">The sequence shown here is derived from an EMBL/GenBank/DDBJ whole genome shotgun (WGS) entry which is preliminary data.</text>
</comment>
<keyword evidence="10 11" id="KW-0998">Cell outer membrane</keyword>
<feature type="signal peptide" evidence="13">
    <location>
        <begin position="1"/>
        <end position="26"/>
    </location>
</feature>
<evidence type="ECO:0000313" key="16">
    <source>
        <dbReference type="EMBL" id="MDO7843124.1"/>
    </source>
</evidence>
<gene>
    <name evidence="16" type="ORF">Q5H94_12390</name>
</gene>
<dbReference type="SUPFAM" id="SSF56935">
    <property type="entry name" value="Porins"/>
    <property type="match status" value="1"/>
</dbReference>
<evidence type="ECO:0000256" key="10">
    <source>
        <dbReference type="ARBA" id="ARBA00023237"/>
    </source>
</evidence>
<keyword evidence="17" id="KW-1185">Reference proteome</keyword>
<keyword evidence="7" id="KW-0406">Ion transport</keyword>
<evidence type="ECO:0000256" key="4">
    <source>
        <dbReference type="ARBA" id="ARBA00022496"/>
    </source>
</evidence>
<dbReference type="Pfam" id="PF00593">
    <property type="entry name" value="TonB_dep_Rec_b-barrel"/>
    <property type="match status" value="1"/>
</dbReference>
<evidence type="ECO:0000256" key="1">
    <source>
        <dbReference type="ARBA" id="ARBA00004571"/>
    </source>
</evidence>
<evidence type="ECO:0000256" key="3">
    <source>
        <dbReference type="ARBA" id="ARBA00022452"/>
    </source>
</evidence>
<dbReference type="PROSITE" id="PS52016">
    <property type="entry name" value="TONB_DEPENDENT_REC_3"/>
    <property type="match status" value="1"/>
</dbReference>
<feature type="chain" id="PRO_5047374476" evidence="13">
    <location>
        <begin position="27"/>
        <end position="789"/>
    </location>
</feature>
<evidence type="ECO:0000256" key="2">
    <source>
        <dbReference type="ARBA" id="ARBA00022448"/>
    </source>
</evidence>
<evidence type="ECO:0000256" key="8">
    <source>
        <dbReference type="ARBA" id="ARBA00023077"/>
    </source>
</evidence>
<keyword evidence="16" id="KW-0675">Receptor</keyword>
<evidence type="ECO:0000256" key="5">
    <source>
        <dbReference type="ARBA" id="ARBA00022692"/>
    </source>
</evidence>
<reference evidence="16" key="1">
    <citation type="submission" date="2023-07" db="EMBL/GenBank/DDBJ databases">
        <authorList>
            <person name="Kim M.K."/>
        </authorList>
    </citation>
    <scope>NUCLEOTIDE SEQUENCE</scope>
    <source>
        <strain evidence="16">CA1-15</strain>
    </source>
</reference>
<dbReference type="RefSeq" id="WP_304561580.1">
    <property type="nucleotide sequence ID" value="NZ_JAUQSZ010000008.1"/>
</dbReference>
<dbReference type="InterPro" id="IPR012910">
    <property type="entry name" value="Plug_dom"/>
</dbReference>
<dbReference type="Pfam" id="PF07715">
    <property type="entry name" value="Plug"/>
    <property type="match status" value="1"/>
</dbReference>
<comment type="subcellular location">
    <subcellularLocation>
        <location evidence="1 11">Cell outer membrane</location>
        <topology evidence="1 11">Multi-pass membrane protein</topology>
    </subcellularLocation>
</comment>
<evidence type="ECO:0000256" key="9">
    <source>
        <dbReference type="ARBA" id="ARBA00023136"/>
    </source>
</evidence>
<evidence type="ECO:0000259" key="15">
    <source>
        <dbReference type="Pfam" id="PF07715"/>
    </source>
</evidence>
<dbReference type="PANTHER" id="PTHR32552">
    <property type="entry name" value="FERRICHROME IRON RECEPTOR-RELATED"/>
    <property type="match status" value="1"/>
</dbReference>
<evidence type="ECO:0000313" key="17">
    <source>
        <dbReference type="Proteomes" id="UP001176468"/>
    </source>
</evidence>
<name>A0ABT9A175_9SPHN</name>
<feature type="domain" description="TonB-dependent receptor-like beta-barrel" evidence="14">
    <location>
        <begin position="302"/>
        <end position="754"/>
    </location>
</feature>
<evidence type="ECO:0000256" key="6">
    <source>
        <dbReference type="ARBA" id="ARBA00023004"/>
    </source>
</evidence>
<organism evidence="16 17">
    <name type="scientific">Sphingomonas immobilis</name>
    <dbReference type="NCBI Taxonomy" id="3063997"/>
    <lineage>
        <taxon>Bacteria</taxon>
        <taxon>Pseudomonadati</taxon>
        <taxon>Pseudomonadota</taxon>
        <taxon>Alphaproteobacteria</taxon>
        <taxon>Sphingomonadales</taxon>
        <taxon>Sphingomonadaceae</taxon>
        <taxon>Sphingomonas</taxon>
    </lineage>
</organism>
<comment type="similarity">
    <text evidence="11 12">Belongs to the TonB-dependent receptor family.</text>
</comment>
<feature type="domain" description="TonB-dependent receptor plug" evidence="15">
    <location>
        <begin position="60"/>
        <end position="167"/>
    </location>
</feature>
<evidence type="ECO:0000256" key="13">
    <source>
        <dbReference type="SAM" id="SignalP"/>
    </source>
</evidence>
<dbReference type="EMBL" id="JAUQSZ010000008">
    <property type="protein sequence ID" value="MDO7843124.1"/>
    <property type="molecule type" value="Genomic_DNA"/>
</dbReference>
<evidence type="ECO:0000256" key="11">
    <source>
        <dbReference type="PROSITE-ProRule" id="PRU01360"/>
    </source>
</evidence>
<keyword evidence="8 12" id="KW-0798">TonB box</keyword>
<keyword evidence="5 11" id="KW-0812">Transmembrane</keyword>
<keyword evidence="2 11" id="KW-0813">Transport</keyword>
<evidence type="ECO:0000256" key="12">
    <source>
        <dbReference type="RuleBase" id="RU003357"/>
    </source>
</evidence>
<keyword evidence="9 11" id="KW-0472">Membrane</keyword>
<evidence type="ECO:0000256" key="7">
    <source>
        <dbReference type="ARBA" id="ARBA00023065"/>
    </source>
</evidence>
<evidence type="ECO:0000259" key="14">
    <source>
        <dbReference type="Pfam" id="PF00593"/>
    </source>
</evidence>
<proteinExistence type="inferred from homology"/>